<dbReference type="EC" id="6.1.1.20" evidence="15"/>
<evidence type="ECO:0000259" key="18">
    <source>
        <dbReference type="PROSITE" id="PS51447"/>
    </source>
</evidence>
<evidence type="ECO:0000259" key="19">
    <source>
        <dbReference type="PROSITE" id="PS51483"/>
    </source>
</evidence>
<gene>
    <name evidence="15" type="primary">pheT</name>
    <name evidence="20" type="ORF">FCU45_03415</name>
</gene>
<evidence type="ECO:0000256" key="10">
    <source>
        <dbReference type="ARBA" id="ARBA00022842"/>
    </source>
</evidence>
<dbReference type="PANTHER" id="PTHR10947:SF0">
    <property type="entry name" value="PHENYLALANINE--TRNA LIGASE BETA SUBUNIT"/>
    <property type="match status" value="1"/>
</dbReference>
<evidence type="ECO:0000256" key="2">
    <source>
        <dbReference type="ARBA" id="ARBA00008653"/>
    </source>
</evidence>
<comment type="catalytic activity">
    <reaction evidence="14 15">
        <text>tRNA(Phe) + L-phenylalanine + ATP = L-phenylalanyl-tRNA(Phe) + AMP + diphosphate + H(+)</text>
        <dbReference type="Rhea" id="RHEA:19413"/>
        <dbReference type="Rhea" id="RHEA-COMP:9668"/>
        <dbReference type="Rhea" id="RHEA-COMP:9699"/>
        <dbReference type="ChEBI" id="CHEBI:15378"/>
        <dbReference type="ChEBI" id="CHEBI:30616"/>
        <dbReference type="ChEBI" id="CHEBI:33019"/>
        <dbReference type="ChEBI" id="CHEBI:58095"/>
        <dbReference type="ChEBI" id="CHEBI:78442"/>
        <dbReference type="ChEBI" id="CHEBI:78531"/>
        <dbReference type="ChEBI" id="CHEBI:456215"/>
        <dbReference type="EC" id="6.1.1.20"/>
    </reaction>
</comment>
<dbReference type="SUPFAM" id="SSF55681">
    <property type="entry name" value="Class II aaRS and biotin synthetases"/>
    <property type="match status" value="1"/>
</dbReference>
<accession>A0A4U2Z8R7</accession>
<dbReference type="RefSeq" id="WP_137012297.1">
    <property type="nucleotide sequence ID" value="NZ_SZPX01000002.1"/>
</dbReference>
<dbReference type="CDD" id="cd00769">
    <property type="entry name" value="PheRS_beta_core"/>
    <property type="match status" value="1"/>
</dbReference>
<dbReference type="InterPro" id="IPR005121">
    <property type="entry name" value="Fdx_antiC-bd"/>
</dbReference>
<evidence type="ECO:0000256" key="5">
    <source>
        <dbReference type="ARBA" id="ARBA00022555"/>
    </source>
</evidence>
<dbReference type="InterPro" id="IPR045864">
    <property type="entry name" value="aa-tRNA-synth_II/BPL/LPL"/>
</dbReference>
<keyword evidence="21" id="KW-1185">Reference proteome</keyword>
<dbReference type="SMART" id="SM00896">
    <property type="entry name" value="FDX-ACB"/>
    <property type="match status" value="1"/>
</dbReference>
<keyword evidence="8 15" id="KW-0547">Nucleotide-binding</keyword>
<evidence type="ECO:0000256" key="12">
    <source>
        <dbReference type="ARBA" id="ARBA00022917"/>
    </source>
</evidence>
<keyword evidence="5 16" id="KW-0820">tRNA-binding</keyword>
<organism evidence="20 21">
    <name type="scientific">Sulfurimonas crateris</name>
    <dbReference type="NCBI Taxonomy" id="2574727"/>
    <lineage>
        <taxon>Bacteria</taxon>
        <taxon>Pseudomonadati</taxon>
        <taxon>Campylobacterota</taxon>
        <taxon>Epsilonproteobacteria</taxon>
        <taxon>Campylobacterales</taxon>
        <taxon>Sulfurimonadaceae</taxon>
        <taxon>Sulfurimonas</taxon>
    </lineage>
</organism>
<keyword evidence="11 16" id="KW-0694">RNA-binding</keyword>
<dbReference type="OrthoDB" id="9805455at2"/>
<feature type="binding site" evidence="15">
    <location>
        <position position="446"/>
    </location>
    <ligand>
        <name>Mg(2+)</name>
        <dbReference type="ChEBI" id="CHEBI:18420"/>
        <note>shared with alpha subunit</note>
    </ligand>
</feature>
<dbReference type="InterPro" id="IPR045060">
    <property type="entry name" value="Phe-tRNA-ligase_IIc_bsu"/>
</dbReference>
<evidence type="ECO:0000256" key="3">
    <source>
        <dbReference type="ARBA" id="ARBA00011209"/>
    </source>
</evidence>
<evidence type="ECO:0000256" key="1">
    <source>
        <dbReference type="ARBA" id="ARBA00004496"/>
    </source>
</evidence>
<dbReference type="InterPro" id="IPR033714">
    <property type="entry name" value="tRNA_bind_bactPheRS"/>
</dbReference>
<evidence type="ECO:0000256" key="16">
    <source>
        <dbReference type="PROSITE-ProRule" id="PRU00209"/>
    </source>
</evidence>
<dbReference type="NCBIfam" id="NF045760">
    <property type="entry name" value="YtpR"/>
    <property type="match status" value="1"/>
</dbReference>
<dbReference type="InterPro" id="IPR009061">
    <property type="entry name" value="DNA-bd_dom_put_sf"/>
</dbReference>
<dbReference type="Proteomes" id="UP000309561">
    <property type="component" value="Unassembled WGS sequence"/>
</dbReference>
<evidence type="ECO:0000313" key="21">
    <source>
        <dbReference type="Proteomes" id="UP000309561"/>
    </source>
</evidence>
<keyword evidence="10 15" id="KW-0460">Magnesium</keyword>
<dbReference type="SUPFAM" id="SSF46955">
    <property type="entry name" value="Putative DNA-binding domain"/>
    <property type="match status" value="1"/>
</dbReference>
<feature type="domain" description="TRNA-binding" evidence="17">
    <location>
        <begin position="39"/>
        <end position="150"/>
    </location>
</feature>
<keyword evidence="4 15" id="KW-0963">Cytoplasm</keyword>
<dbReference type="InterPro" id="IPR041616">
    <property type="entry name" value="PheRS_beta_core"/>
</dbReference>
<dbReference type="InterPro" id="IPR005147">
    <property type="entry name" value="tRNA_synthase_B5-dom"/>
</dbReference>
<dbReference type="GO" id="GO:0006432">
    <property type="term" value="P:phenylalanyl-tRNA aminoacylation"/>
    <property type="evidence" value="ECO:0007669"/>
    <property type="project" value="UniProtKB-UniRule"/>
</dbReference>
<dbReference type="GO" id="GO:0000287">
    <property type="term" value="F:magnesium ion binding"/>
    <property type="evidence" value="ECO:0007669"/>
    <property type="project" value="UniProtKB-UniRule"/>
</dbReference>
<dbReference type="InterPro" id="IPR036690">
    <property type="entry name" value="Fdx_antiC-bd_sf"/>
</dbReference>
<dbReference type="Gene3D" id="3.30.56.10">
    <property type="match status" value="2"/>
</dbReference>
<dbReference type="EMBL" id="SZPX01000002">
    <property type="protein sequence ID" value="TKI70345.1"/>
    <property type="molecule type" value="Genomic_DNA"/>
</dbReference>
<dbReference type="Gene3D" id="3.30.930.10">
    <property type="entry name" value="Bira Bifunctional Protein, Domain 2"/>
    <property type="match status" value="1"/>
</dbReference>
<feature type="domain" description="FDX-ACB" evidence="18">
    <location>
        <begin position="687"/>
        <end position="779"/>
    </location>
</feature>
<feature type="binding site" evidence="15">
    <location>
        <position position="456"/>
    </location>
    <ligand>
        <name>Mg(2+)</name>
        <dbReference type="ChEBI" id="CHEBI:18420"/>
        <note>shared with alpha subunit</note>
    </ligand>
</feature>
<reference evidence="20 21" key="1">
    <citation type="submission" date="2019-04" db="EMBL/GenBank/DDBJ databases">
        <title>Sulfurimonas crateris sp. nov. a facultative anaerobic sulfur-oxidizing chemolithautotrophic bacterium isolated from a terrestrial mud vulcano.</title>
        <authorList>
            <person name="Ratnikova N.M."/>
            <person name="Slobodkin A.I."/>
            <person name="Merkel A.Y."/>
            <person name="Novikov A."/>
            <person name="Bonch-Osmolovskaya E.A."/>
            <person name="Slobodkina G.B."/>
        </authorList>
    </citation>
    <scope>NUCLEOTIDE SEQUENCE [LARGE SCALE GENOMIC DNA]</scope>
    <source>
        <strain evidence="20 21">SN118</strain>
    </source>
</reference>
<dbReference type="AlphaFoldDB" id="A0A4U2Z8R7"/>
<dbReference type="CDD" id="cd02796">
    <property type="entry name" value="tRNA_bind_bactPheRS"/>
    <property type="match status" value="1"/>
</dbReference>
<evidence type="ECO:0000256" key="14">
    <source>
        <dbReference type="ARBA" id="ARBA00049255"/>
    </source>
</evidence>
<evidence type="ECO:0000256" key="11">
    <source>
        <dbReference type="ARBA" id="ARBA00022884"/>
    </source>
</evidence>
<dbReference type="InterPro" id="IPR002547">
    <property type="entry name" value="tRNA-bd_dom"/>
</dbReference>
<dbReference type="Gene3D" id="2.40.50.140">
    <property type="entry name" value="Nucleic acid-binding proteins"/>
    <property type="match status" value="1"/>
</dbReference>
<feature type="binding site" evidence="15">
    <location>
        <position position="455"/>
    </location>
    <ligand>
        <name>Mg(2+)</name>
        <dbReference type="ChEBI" id="CHEBI:18420"/>
        <note>shared with alpha subunit</note>
    </ligand>
</feature>
<dbReference type="PROSITE" id="PS51483">
    <property type="entry name" value="B5"/>
    <property type="match status" value="1"/>
</dbReference>
<dbReference type="Pfam" id="PF03484">
    <property type="entry name" value="B5"/>
    <property type="match status" value="1"/>
</dbReference>
<evidence type="ECO:0000313" key="20">
    <source>
        <dbReference type="EMBL" id="TKI70345.1"/>
    </source>
</evidence>
<sequence>MIVTRSWLNEWVDLSNISTEELVKTFNSIGLEVDSISTYEIPKKILFGRVLDCKKHPDADKLNVCQVDIGTSVRQIVCGASNVRAGLDVVVATIGAVMPSGLTIKPVKLRGVESEGMICSAKEIGLEDIYDGIIELDGSIGSYTLGEEVSENPIFSDDLIEIELTANRGDCLSIRGIARDLCAAYDKSLKDEKKDENDDKRVGIGRILSLSHENNLNVNLRYKAVDLKELNLPFIVRLRLAQIENSRESDIESLMHYATHSSGVILRAYDHSFFCSKNEMLAKVSLTQDENGYASIMTKENKKASTVGIIQEDESKVTDEKGVVLIEASYIPPEIISKKMQESKMLAGPMYYRTSRGSEPDLDVGLCYCVGILESNSASSVFGGTIELGDSHEDKIISVSKKEIDEIIGANIDKAKITKILKNLGFDTTKSSANNFVVSVPKFRHDISNKQDIVEEIVRLVGIDNIPSKPFSFTEENRLKDDYFAYKKKRDYRHKAAFSGFFESVHFVFDEKRVLEQYGFETLDEGKELLNPIVNTLDTLRSTLLTGLLKAASNNSKNGYYSVKLFEVGSVFNSQREESMRMAVLFSGDRELESLSNAGKPSKVDFGFFTQKISNIIGEFELREFKTEHSLSHPFQSAQIIIGDESVGELFRVHPDVEESYDLDVTYMCELDFSKLPSGLKSAKNSSRYQASHRDLSLVMPKDMGYDKVKGVIEESSVENLIRFYPVDKYSDKSLGQNMSLTIRFVLQSMDKTLEEDDITKSMQSILDALKDKLGITIR</sequence>
<dbReference type="SUPFAM" id="SSF50249">
    <property type="entry name" value="Nucleic acid-binding proteins"/>
    <property type="match status" value="1"/>
</dbReference>
<dbReference type="InterPro" id="IPR012340">
    <property type="entry name" value="NA-bd_OB-fold"/>
</dbReference>
<name>A0A4U2Z8R7_9BACT</name>
<evidence type="ECO:0000256" key="4">
    <source>
        <dbReference type="ARBA" id="ARBA00022490"/>
    </source>
</evidence>
<dbReference type="Gene3D" id="3.30.70.380">
    <property type="entry name" value="Ferrodoxin-fold anticodon-binding domain"/>
    <property type="match status" value="1"/>
</dbReference>
<evidence type="ECO:0000256" key="8">
    <source>
        <dbReference type="ARBA" id="ARBA00022741"/>
    </source>
</evidence>
<dbReference type="SMART" id="SM00874">
    <property type="entry name" value="B5"/>
    <property type="match status" value="1"/>
</dbReference>
<dbReference type="PROSITE" id="PS51447">
    <property type="entry name" value="FDX_ACB"/>
    <property type="match status" value="1"/>
</dbReference>
<dbReference type="NCBIfam" id="TIGR00472">
    <property type="entry name" value="pheT_bact"/>
    <property type="match status" value="1"/>
</dbReference>
<evidence type="ECO:0000256" key="6">
    <source>
        <dbReference type="ARBA" id="ARBA00022598"/>
    </source>
</evidence>
<evidence type="ECO:0000256" key="15">
    <source>
        <dbReference type="HAMAP-Rule" id="MF_00283"/>
    </source>
</evidence>
<feature type="domain" description="B5" evidence="19">
    <location>
        <begin position="392"/>
        <end position="468"/>
    </location>
</feature>
<dbReference type="SUPFAM" id="SSF54991">
    <property type="entry name" value="Anticodon-binding domain of PheRS"/>
    <property type="match status" value="1"/>
</dbReference>
<protein>
    <recommendedName>
        <fullName evidence="15">Phenylalanine--tRNA ligase beta subunit</fullName>
        <ecNumber evidence="15">6.1.1.20</ecNumber>
    </recommendedName>
    <alternativeName>
        <fullName evidence="15">Phenylalanyl-tRNA synthetase beta subunit</fullName>
        <shortName evidence="15">PheRS</shortName>
    </alternativeName>
</protein>
<comment type="cofactor">
    <cofactor evidence="15">
        <name>Mg(2+)</name>
        <dbReference type="ChEBI" id="CHEBI:18420"/>
    </cofactor>
    <text evidence="15">Binds 2 magnesium ions per tetramer.</text>
</comment>
<dbReference type="FunFam" id="2.40.50.140:FF:000045">
    <property type="entry name" value="Phenylalanine--tRNA ligase beta subunit"/>
    <property type="match status" value="1"/>
</dbReference>
<keyword evidence="12 15" id="KW-0648">Protein biosynthesis</keyword>
<dbReference type="Pfam" id="PF01588">
    <property type="entry name" value="tRNA_bind"/>
    <property type="match status" value="1"/>
</dbReference>
<dbReference type="GO" id="GO:0009328">
    <property type="term" value="C:phenylalanine-tRNA ligase complex"/>
    <property type="evidence" value="ECO:0007669"/>
    <property type="project" value="TreeGrafter"/>
</dbReference>
<feature type="binding site" evidence="15">
    <location>
        <position position="452"/>
    </location>
    <ligand>
        <name>Mg(2+)</name>
        <dbReference type="ChEBI" id="CHEBI:18420"/>
        <note>shared with alpha subunit</note>
    </ligand>
</feature>
<dbReference type="Pfam" id="PF03147">
    <property type="entry name" value="FDX-ACB"/>
    <property type="match status" value="1"/>
</dbReference>
<proteinExistence type="inferred from homology"/>
<keyword evidence="7 15" id="KW-0479">Metal-binding</keyword>
<evidence type="ECO:0000259" key="17">
    <source>
        <dbReference type="PROSITE" id="PS50886"/>
    </source>
</evidence>
<evidence type="ECO:0000256" key="7">
    <source>
        <dbReference type="ARBA" id="ARBA00022723"/>
    </source>
</evidence>
<dbReference type="GO" id="GO:0004826">
    <property type="term" value="F:phenylalanine-tRNA ligase activity"/>
    <property type="evidence" value="ECO:0007669"/>
    <property type="project" value="UniProtKB-UniRule"/>
</dbReference>
<evidence type="ECO:0000256" key="9">
    <source>
        <dbReference type="ARBA" id="ARBA00022840"/>
    </source>
</evidence>
<comment type="subcellular location">
    <subcellularLocation>
        <location evidence="1 15">Cytoplasm</location>
    </subcellularLocation>
</comment>
<keyword evidence="9 15" id="KW-0067">ATP-binding</keyword>
<keyword evidence="6 15" id="KW-0436">Ligase</keyword>
<dbReference type="PROSITE" id="PS50886">
    <property type="entry name" value="TRBD"/>
    <property type="match status" value="1"/>
</dbReference>
<dbReference type="Pfam" id="PF17759">
    <property type="entry name" value="tRNA_synthFbeta"/>
    <property type="match status" value="1"/>
</dbReference>
<dbReference type="GO" id="GO:0005524">
    <property type="term" value="F:ATP binding"/>
    <property type="evidence" value="ECO:0007669"/>
    <property type="project" value="UniProtKB-UniRule"/>
</dbReference>
<dbReference type="PANTHER" id="PTHR10947">
    <property type="entry name" value="PHENYLALANYL-TRNA SYNTHETASE BETA CHAIN AND LEUCINE-RICH REPEAT-CONTAINING PROTEIN 47"/>
    <property type="match status" value="1"/>
</dbReference>
<dbReference type="InterPro" id="IPR004532">
    <property type="entry name" value="Phe-tRNA-ligase_IIc_bsu_bact"/>
</dbReference>
<keyword evidence="13 15" id="KW-0030">Aminoacyl-tRNA synthetase</keyword>
<evidence type="ECO:0000256" key="13">
    <source>
        <dbReference type="ARBA" id="ARBA00023146"/>
    </source>
</evidence>
<dbReference type="SUPFAM" id="SSF56037">
    <property type="entry name" value="PheT/TilS domain"/>
    <property type="match status" value="1"/>
</dbReference>
<dbReference type="HAMAP" id="MF_00283">
    <property type="entry name" value="Phe_tRNA_synth_beta1"/>
    <property type="match status" value="1"/>
</dbReference>
<dbReference type="GO" id="GO:0000049">
    <property type="term" value="F:tRNA binding"/>
    <property type="evidence" value="ECO:0007669"/>
    <property type="project" value="UniProtKB-UniRule"/>
</dbReference>
<comment type="caution">
    <text evidence="20">The sequence shown here is derived from an EMBL/GenBank/DDBJ whole genome shotgun (WGS) entry which is preliminary data.</text>
</comment>
<comment type="similarity">
    <text evidence="2 15">Belongs to the phenylalanyl-tRNA synthetase beta subunit family. Type 1 subfamily.</text>
</comment>
<comment type="subunit">
    <text evidence="3 15">Tetramer of two alpha and two beta subunits.</text>
</comment>